<keyword evidence="3" id="KW-1003">Cell membrane</keyword>
<feature type="transmembrane region" description="Helical" evidence="7">
    <location>
        <begin position="440"/>
        <end position="462"/>
    </location>
</feature>
<evidence type="ECO:0000313" key="8">
    <source>
        <dbReference type="EMBL" id="MBB4027226.1"/>
    </source>
</evidence>
<evidence type="ECO:0000256" key="2">
    <source>
        <dbReference type="ARBA" id="ARBA00007430"/>
    </source>
</evidence>
<keyword evidence="4 7" id="KW-0812">Transmembrane</keyword>
<sequence>MVESLKNKTVKGVVWSSVERFAVAGLQFVIMIIMARVLTPEDYGLVAMLQIFIAVSQSLIDSGFSQALIRKLDRTQADYSTVFYFNIGVGFFLYMVLFVAAPLIADFYKVPELVDITRVMAIGMAINSFTVVQRAILTINIDFKTQAKATVIASIISGVIGISMAYSGCGVWSIIVQQLSNIGVNAIVLWFVSRWRPSKCFSMKSFRELFGFGSKLMLSGLLSTLWSNIYLIVIGKAFPKADLGYYTRAQQFADFPASALTGVFQRVTYPVLCHLQNDNERLAQSYRKLLRIVAFIIFPIMIGLAAISTPLVLLLLREQWLFTADLLKVICLFMMFYPVHAINLNLLQVKGRSELFLRLEVIKKIIGIVILVITLPMGLMTMCVGQIASSLISLVINTYYTGKLINVGFVRQILDLSPILLLTFIMGGGVYYIVTFFTNILFQLLAGIGFGILFYSVTAWLLRFSEMKELMAIIRRN</sequence>
<organism evidence="8 9">
    <name type="scientific">Butyricimonas faecihominis</name>
    <dbReference type="NCBI Taxonomy" id="1472416"/>
    <lineage>
        <taxon>Bacteria</taxon>
        <taxon>Pseudomonadati</taxon>
        <taxon>Bacteroidota</taxon>
        <taxon>Bacteroidia</taxon>
        <taxon>Bacteroidales</taxon>
        <taxon>Odoribacteraceae</taxon>
        <taxon>Butyricimonas</taxon>
    </lineage>
</organism>
<dbReference type="CDD" id="cd13127">
    <property type="entry name" value="MATE_tuaB_like"/>
    <property type="match status" value="1"/>
</dbReference>
<dbReference type="InterPro" id="IPR050833">
    <property type="entry name" value="Poly_Biosynth_Transport"/>
</dbReference>
<dbReference type="GeneID" id="93099960"/>
<name>A0A7W6HY88_9BACT</name>
<dbReference type="RefSeq" id="WP_151412150.1">
    <property type="nucleotide sequence ID" value="NZ_AP028155.1"/>
</dbReference>
<reference evidence="8 9" key="1">
    <citation type="submission" date="2020-08" db="EMBL/GenBank/DDBJ databases">
        <title>Genomic Encyclopedia of Type Strains, Phase IV (KMG-IV): sequencing the most valuable type-strain genomes for metagenomic binning, comparative biology and taxonomic classification.</title>
        <authorList>
            <person name="Goeker M."/>
        </authorList>
    </citation>
    <scope>NUCLEOTIDE SEQUENCE [LARGE SCALE GENOMIC DNA]</scope>
    <source>
        <strain evidence="8 9">DSM 105721</strain>
    </source>
</reference>
<feature type="transmembrane region" description="Helical" evidence="7">
    <location>
        <begin position="81"/>
        <end position="104"/>
    </location>
</feature>
<evidence type="ECO:0000256" key="6">
    <source>
        <dbReference type="ARBA" id="ARBA00023136"/>
    </source>
</evidence>
<keyword evidence="9" id="KW-1185">Reference proteome</keyword>
<evidence type="ECO:0000256" key="1">
    <source>
        <dbReference type="ARBA" id="ARBA00004651"/>
    </source>
</evidence>
<comment type="similarity">
    <text evidence="2">Belongs to the polysaccharide synthase family.</text>
</comment>
<evidence type="ECO:0000256" key="3">
    <source>
        <dbReference type="ARBA" id="ARBA00022475"/>
    </source>
</evidence>
<feature type="transmembrane region" description="Helical" evidence="7">
    <location>
        <begin position="365"/>
        <end position="392"/>
    </location>
</feature>
<gene>
    <name evidence="8" type="ORF">GGR14_003036</name>
</gene>
<feature type="transmembrane region" description="Helical" evidence="7">
    <location>
        <begin position="413"/>
        <end position="434"/>
    </location>
</feature>
<accession>A0A7W6HY88</accession>
<comment type="caution">
    <text evidence="8">The sequence shown here is derived from an EMBL/GenBank/DDBJ whole genome shotgun (WGS) entry which is preliminary data.</text>
</comment>
<feature type="transmembrane region" description="Helical" evidence="7">
    <location>
        <begin position="149"/>
        <end position="168"/>
    </location>
</feature>
<dbReference type="EMBL" id="JACIES010000008">
    <property type="protein sequence ID" value="MBB4027226.1"/>
    <property type="molecule type" value="Genomic_DNA"/>
</dbReference>
<feature type="transmembrane region" description="Helical" evidence="7">
    <location>
        <begin position="326"/>
        <end position="345"/>
    </location>
</feature>
<dbReference type="PANTHER" id="PTHR30250:SF10">
    <property type="entry name" value="LIPOPOLYSACCHARIDE BIOSYNTHESIS PROTEIN WZXC"/>
    <property type="match status" value="1"/>
</dbReference>
<feature type="transmembrane region" description="Helical" evidence="7">
    <location>
        <begin position="216"/>
        <end position="238"/>
    </location>
</feature>
<comment type="subcellular location">
    <subcellularLocation>
        <location evidence="1">Cell membrane</location>
        <topology evidence="1">Multi-pass membrane protein</topology>
    </subcellularLocation>
</comment>
<protein>
    <submittedName>
        <fullName evidence="8">O-antigen/teichoic acid export membrane protein</fullName>
    </submittedName>
</protein>
<dbReference type="Proteomes" id="UP000546007">
    <property type="component" value="Unassembled WGS sequence"/>
</dbReference>
<dbReference type="AlphaFoldDB" id="A0A7W6HY88"/>
<feature type="transmembrane region" description="Helical" evidence="7">
    <location>
        <begin position="21"/>
        <end position="39"/>
    </location>
</feature>
<evidence type="ECO:0000256" key="5">
    <source>
        <dbReference type="ARBA" id="ARBA00022989"/>
    </source>
</evidence>
<dbReference type="Pfam" id="PF13440">
    <property type="entry name" value="Polysacc_synt_3"/>
    <property type="match status" value="1"/>
</dbReference>
<evidence type="ECO:0000256" key="7">
    <source>
        <dbReference type="SAM" id="Phobius"/>
    </source>
</evidence>
<evidence type="ECO:0000256" key="4">
    <source>
        <dbReference type="ARBA" id="ARBA00022692"/>
    </source>
</evidence>
<dbReference type="PANTHER" id="PTHR30250">
    <property type="entry name" value="PST FAMILY PREDICTED COLANIC ACID TRANSPORTER"/>
    <property type="match status" value="1"/>
</dbReference>
<proteinExistence type="inferred from homology"/>
<evidence type="ECO:0000313" key="9">
    <source>
        <dbReference type="Proteomes" id="UP000546007"/>
    </source>
</evidence>
<dbReference type="GO" id="GO:0005886">
    <property type="term" value="C:plasma membrane"/>
    <property type="evidence" value="ECO:0007669"/>
    <property type="project" value="UniProtKB-SubCell"/>
</dbReference>
<feature type="transmembrane region" description="Helical" evidence="7">
    <location>
        <begin position="116"/>
        <end position="137"/>
    </location>
</feature>
<dbReference type="OrthoDB" id="9770347at2"/>
<feature type="transmembrane region" description="Helical" evidence="7">
    <location>
        <begin position="45"/>
        <end position="69"/>
    </location>
</feature>
<keyword evidence="5 7" id="KW-1133">Transmembrane helix</keyword>
<keyword evidence="6 7" id="KW-0472">Membrane</keyword>
<feature type="transmembrane region" description="Helical" evidence="7">
    <location>
        <begin position="292"/>
        <end position="314"/>
    </location>
</feature>